<sequence>MCGNKLKLPHSKTLGGGLFELRERKFGYRIYYKFEKDCVVLLLHAGDKTSQQKDIKRAKKLLKEIHL</sequence>
<evidence type="ECO:0008006" key="3">
    <source>
        <dbReference type="Google" id="ProtNLM"/>
    </source>
</evidence>
<name>A0A8J2Z6N4_9GAMM</name>
<evidence type="ECO:0000313" key="1">
    <source>
        <dbReference type="EMBL" id="GGG07590.1"/>
    </source>
</evidence>
<proteinExistence type="predicted"/>
<dbReference type="AlphaFoldDB" id="A0A8J2Z6N4"/>
<dbReference type="PANTHER" id="PTHR41791">
    <property type="entry name" value="SSL7039 PROTEIN"/>
    <property type="match status" value="1"/>
</dbReference>
<dbReference type="InterPro" id="IPR009241">
    <property type="entry name" value="HigB-like"/>
</dbReference>
<reference evidence="1" key="1">
    <citation type="journal article" date="2014" name="Int. J. Syst. Evol. Microbiol.">
        <title>Complete genome sequence of Corynebacterium casei LMG S-19264T (=DSM 44701T), isolated from a smear-ripened cheese.</title>
        <authorList>
            <consortium name="US DOE Joint Genome Institute (JGI-PGF)"/>
            <person name="Walter F."/>
            <person name="Albersmeier A."/>
            <person name="Kalinowski J."/>
            <person name="Ruckert C."/>
        </authorList>
    </citation>
    <scope>NUCLEOTIDE SEQUENCE</scope>
    <source>
        <strain evidence="1">CGMCC 1.15758</strain>
    </source>
</reference>
<dbReference type="PANTHER" id="PTHR41791:SF1">
    <property type="entry name" value="SSL7039 PROTEIN"/>
    <property type="match status" value="1"/>
</dbReference>
<evidence type="ECO:0000313" key="2">
    <source>
        <dbReference type="Proteomes" id="UP000636949"/>
    </source>
</evidence>
<keyword evidence="2" id="KW-1185">Reference proteome</keyword>
<dbReference type="EMBL" id="BMJS01000054">
    <property type="protein sequence ID" value="GGG07590.1"/>
    <property type="molecule type" value="Genomic_DNA"/>
</dbReference>
<accession>A0A8J2Z6N4</accession>
<dbReference type="Pfam" id="PF05973">
    <property type="entry name" value="Gp49"/>
    <property type="match status" value="1"/>
</dbReference>
<gene>
    <name evidence="1" type="ORF">GCM10010995_26430</name>
</gene>
<dbReference type="Proteomes" id="UP000636949">
    <property type="component" value="Unassembled WGS sequence"/>
</dbReference>
<dbReference type="OrthoDB" id="9800258at2"/>
<reference evidence="1" key="2">
    <citation type="submission" date="2020-09" db="EMBL/GenBank/DDBJ databases">
        <authorList>
            <person name="Sun Q."/>
            <person name="Zhou Y."/>
        </authorList>
    </citation>
    <scope>NUCLEOTIDE SEQUENCE</scope>
    <source>
        <strain evidence="1">CGMCC 1.15758</strain>
    </source>
</reference>
<comment type="caution">
    <text evidence="1">The sequence shown here is derived from an EMBL/GenBank/DDBJ whole genome shotgun (WGS) entry which is preliminary data.</text>
</comment>
<dbReference type="InterPro" id="IPR014056">
    <property type="entry name" value="TypeIITA-like_toxin_pred"/>
</dbReference>
<dbReference type="PIRSF" id="PIRSF028744">
    <property type="entry name" value="Addict_mod_HI1419"/>
    <property type="match status" value="1"/>
</dbReference>
<protein>
    <recommendedName>
        <fullName evidence="3">Addiction module killer protein</fullName>
    </recommendedName>
</protein>
<organism evidence="1 2">
    <name type="scientific">Cysteiniphilum litorale</name>
    <dbReference type="NCBI Taxonomy" id="2056700"/>
    <lineage>
        <taxon>Bacteria</taxon>
        <taxon>Pseudomonadati</taxon>
        <taxon>Pseudomonadota</taxon>
        <taxon>Gammaproteobacteria</taxon>
        <taxon>Thiotrichales</taxon>
        <taxon>Fastidiosibacteraceae</taxon>
        <taxon>Cysteiniphilum</taxon>
    </lineage>
</organism>